<feature type="region of interest" description="Disordered" evidence="7">
    <location>
        <begin position="669"/>
        <end position="779"/>
    </location>
</feature>
<feature type="region of interest" description="Disordered" evidence="7">
    <location>
        <begin position="1095"/>
        <end position="1156"/>
    </location>
</feature>
<feature type="compositionally biased region" description="Basic residues" evidence="7">
    <location>
        <begin position="181"/>
        <end position="194"/>
    </location>
</feature>
<feature type="compositionally biased region" description="Acidic residues" evidence="7">
    <location>
        <begin position="679"/>
        <end position="691"/>
    </location>
</feature>
<feature type="region of interest" description="Disordered" evidence="7">
    <location>
        <begin position="806"/>
        <end position="856"/>
    </location>
</feature>
<dbReference type="GO" id="GO:0004430">
    <property type="term" value="F:1-phosphatidylinositol 4-kinase activity"/>
    <property type="evidence" value="ECO:0007669"/>
    <property type="project" value="UniProtKB-EC"/>
</dbReference>
<dbReference type="CDD" id="cd05168">
    <property type="entry name" value="PI4Kc_III_beta"/>
    <property type="match status" value="1"/>
</dbReference>
<feature type="region of interest" description="Disordered" evidence="7">
    <location>
        <begin position="126"/>
        <end position="160"/>
    </location>
</feature>
<feature type="compositionally biased region" description="Gly residues" evidence="7">
    <location>
        <begin position="294"/>
        <end position="306"/>
    </location>
</feature>
<feature type="region of interest" description="Disordered" evidence="7">
    <location>
        <begin position="1519"/>
        <end position="1540"/>
    </location>
</feature>
<dbReference type="SMART" id="SM00146">
    <property type="entry name" value="PI3Kc"/>
    <property type="match status" value="1"/>
</dbReference>
<evidence type="ECO:0000256" key="5">
    <source>
        <dbReference type="ARBA" id="ARBA00037860"/>
    </source>
</evidence>
<evidence type="ECO:0000256" key="1">
    <source>
        <dbReference type="ARBA" id="ARBA00004450"/>
    </source>
</evidence>
<dbReference type="GO" id="GO:0048015">
    <property type="term" value="P:phosphatidylinositol-mediated signaling"/>
    <property type="evidence" value="ECO:0007669"/>
    <property type="project" value="TreeGrafter"/>
</dbReference>
<comment type="subcellular location">
    <subcellularLocation>
        <location evidence="1">Mitochondrion outer membrane</location>
        <topology evidence="1">Peripheral membrane protein</topology>
    </subcellularLocation>
    <subcellularLocation>
        <location evidence="5">Rough endoplasmic reticulum membrane</location>
        <topology evidence="5">Peripheral membrane protein</topology>
    </subcellularLocation>
</comment>
<feature type="compositionally biased region" description="Polar residues" evidence="7">
    <location>
        <begin position="1126"/>
        <end position="1135"/>
    </location>
</feature>
<evidence type="ECO:0000256" key="2">
    <source>
        <dbReference type="ARBA" id="ARBA00022679"/>
    </source>
</evidence>
<keyword evidence="3 9" id="KW-0418">Kinase</keyword>
<evidence type="ECO:0000313" key="9">
    <source>
        <dbReference type="EMBL" id="MBW49357.1"/>
    </source>
</evidence>
<dbReference type="GO" id="GO:0046854">
    <property type="term" value="P:phosphatidylinositol phosphate biosynthetic process"/>
    <property type="evidence" value="ECO:0007669"/>
    <property type="project" value="InterPro"/>
</dbReference>
<feature type="region of interest" description="Disordered" evidence="7">
    <location>
        <begin position="247"/>
        <end position="342"/>
    </location>
</feature>
<feature type="region of interest" description="Disordered" evidence="7">
    <location>
        <begin position="505"/>
        <end position="566"/>
    </location>
</feature>
<proteinExistence type="predicted"/>
<feature type="compositionally biased region" description="Low complexity" evidence="7">
    <location>
        <begin position="247"/>
        <end position="274"/>
    </location>
</feature>
<feature type="region of interest" description="Disordered" evidence="7">
    <location>
        <begin position="937"/>
        <end position="968"/>
    </location>
</feature>
<feature type="compositionally biased region" description="Low complexity" evidence="7">
    <location>
        <begin position="937"/>
        <end position="951"/>
    </location>
</feature>
<feature type="compositionally biased region" description="Gly residues" evidence="7">
    <location>
        <begin position="319"/>
        <end position="331"/>
    </location>
</feature>
<evidence type="ECO:0000259" key="8">
    <source>
        <dbReference type="PROSITE" id="PS50290"/>
    </source>
</evidence>
<feature type="compositionally biased region" description="Low complexity" evidence="7">
    <location>
        <begin position="718"/>
        <end position="734"/>
    </location>
</feature>
<feature type="region of interest" description="Disordered" evidence="7">
    <location>
        <begin position="868"/>
        <end position="904"/>
    </location>
</feature>
<dbReference type="InterPro" id="IPR011009">
    <property type="entry name" value="Kinase-like_dom_sf"/>
</dbReference>
<evidence type="ECO:0000256" key="6">
    <source>
        <dbReference type="ARBA" id="ARBA00039877"/>
    </source>
</evidence>
<feature type="compositionally biased region" description="Basic and acidic residues" evidence="7">
    <location>
        <begin position="519"/>
        <end position="529"/>
    </location>
</feature>
<feature type="compositionally biased region" description="Low complexity" evidence="7">
    <location>
        <begin position="1373"/>
        <end position="1384"/>
    </location>
</feature>
<dbReference type="PROSITE" id="PS00915">
    <property type="entry name" value="PI3_4_KINASE_1"/>
    <property type="match status" value="1"/>
</dbReference>
<dbReference type="Gene3D" id="3.30.1010.10">
    <property type="entry name" value="Phosphatidylinositol 3-kinase Catalytic Subunit, Chain A, domain 4"/>
    <property type="match status" value="1"/>
</dbReference>
<feature type="region of interest" description="Disordered" evidence="7">
    <location>
        <begin position="1367"/>
        <end position="1405"/>
    </location>
</feature>
<dbReference type="Gene3D" id="1.10.1070.11">
    <property type="entry name" value="Phosphatidylinositol 3-/4-kinase, catalytic domain"/>
    <property type="match status" value="1"/>
</dbReference>
<feature type="compositionally biased region" description="Low complexity" evidence="7">
    <location>
        <begin position="830"/>
        <end position="849"/>
    </location>
</feature>
<reference evidence="9" key="1">
    <citation type="submission" date="2018-01" db="EMBL/GenBank/DDBJ databases">
        <title>An insight into the sialome of Amazonian anophelines.</title>
        <authorList>
            <person name="Ribeiro J.M."/>
            <person name="Scarpassa V."/>
            <person name="Calvo E."/>
        </authorList>
    </citation>
    <scope>NUCLEOTIDE SEQUENCE</scope>
    <source>
        <tissue evidence="9">Salivary glands</tissue>
    </source>
</reference>
<dbReference type="InterPro" id="IPR057754">
    <property type="entry name" value="PI4-kinase_beta/PIK1_cat"/>
</dbReference>
<comment type="catalytic activity">
    <reaction evidence="4">
        <text>a 1,2-diacyl-sn-glycero-3-phospho-(1D-myo-inositol) + ATP = a 1,2-diacyl-sn-glycero-3-phospho-(1D-myo-inositol 4-phosphate) + ADP + H(+)</text>
        <dbReference type="Rhea" id="RHEA:19877"/>
        <dbReference type="ChEBI" id="CHEBI:15378"/>
        <dbReference type="ChEBI" id="CHEBI:30616"/>
        <dbReference type="ChEBI" id="CHEBI:57880"/>
        <dbReference type="ChEBI" id="CHEBI:58178"/>
        <dbReference type="ChEBI" id="CHEBI:456216"/>
        <dbReference type="EC" id="2.7.1.67"/>
    </reaction>
    <physiologicalReaction direction="left-to-right" evidence="4">
        <dbReference type="Rhea" id="RHEA:19878"/>
    </physiologicalReaction>
</comment>
<sequence length="1822" mass="195978">MNSVFSAFKSSSSGVGAASMVPSTTDATTGGAATVKMNGSINTTSSNSSNNKHESTSVATSNGVANCPKPPTTTKLLLNLKTHRPPVTDHPPSGSYEKLRHIREISNPVALDHGVVVVDAAPSNDNSIATTPVQSPSETPSTVPSASINGHHEHSTCANGSSSTIAATRIIGIDQVDSHPHHQQQQHRPLHHPHLPQLPSTLGSKADTVAITTSSLTAAPTTVLAIKPPSGASSSALVASSTATAVAPSSSSASSSSSSSSSTLSNGVGLSSSSVPPPSRFHKPRLSLSNSSGGTSGAAGSCGGGLTTTSMPSVHGRTGPSGGAGTGGAGSSGMPPPKTRLSTHQRNLSLDFRSMGILLPPVSQVTNTRINMTQHHRNRSLDSALQRIPEVEVSSPSAESENTLHCTNAILSGTMCSKIIQSSSSTNPTNTPNITGRGNKLQGAEAMSSRQEGKPTISGCSSSAGGGSMPGSSDRTIAGRQQQQQLMGKMELLEQGIGASRALKSTHLGDVESSLSSAKESESKKREDLTSLGSDDSGIICGSEPDHTSLTRIRRSRESLDSGEIDPSEEECIEILETTSMDEEYRMLQSDLCFYPTTVDGCNNNNNNNNNDVKATIEELGCGDQLHHHQATVTAASVDAISDKVRYRQRNMTRAAIMLETLFVPIDYEDNVPTPADDNGGEGEGDEDQDLADAPTPIIGEGKSLTTPTNAPIPDFLPSTTITTNINTSTVPTVGADHETTSPSSNSSTAVASNPSGTSQKPATNNDQQPLQQSKTDQKNEVIFRNFFGATKNAIFRTAQSIIDNHEKKHAKNREKQSSTVTSDDGVAGGANVTTTAGSTGTATSAGTSIIKSPTEAIRRREFGSMFGSRAKHHQQQQQQQQQLPSPPPVPATPVASEMEHPESAPDRMLLVAPKPSLSKSSSTASLKVVPGVAVATTSTGSSSTTTATGGPACNNGNTASRDESQIRSERAGQSGLLRFFESPVFNIHFAVHYLFYSKEPGVLSFIGNKIFSFPNGEVDLYIPQLMVMYMQIEELSEVLDPYLVYRCRQSVDFSLKCVWLLEAYNFNMEMLSAGGSSSIRKHLTLLRELYPKRERVKTGTQNQQQPSYQRLTEQQQQQQRDHDATSATTMNSLNLPALTAVRKTHHRSQSDATGMMGGMMSVNPKLLYSQPPSTVAPVTGPTGHLPHLASSGLHAPHHPIIGSSSSSSSSSRPVCLGDLSTGRAFDNGCVCFESVRGTVNDLLGQQTVCSCGAPKLAPEKEFMKSLIDIGKMLTCLQTKIEKTSRLRILLNLINKNLPARVWLPLHSEALPHHVVRITEEKTAVLNSKDKTPYIIYVEVVEVQDIYTSPVIPKLMPTLRHTKSEERLDSSMTVTTGGSSVVVGSREHTKTDSQTTGETTTAPTAVAPTAAPATVAPTGSSLSTSSVRRPNKLSECSVDFGTTGSVSGGCMELGLTEDDVWSQEDDEITAQYLSLTKMSTDRDTISQFSIDSYDSREHHTPTLFNIGEVKKRHCANLNSENAKPFSNDPSDPSAAALKEPWHEKEKQIRESSPYGHLQSWRLLSAIVKCGDDLRQELMATQLLQMFKLIWDEEKVDLWVRPYRIVCLSNDSGLIETIVNTVSLHQIKKNSNKSLKDYFIDEYGDIETEAFQRAQRNFMQSCAAYCLISYLLQVKDRHNGNILLHSDGHLIHIDFGFILSISPKNLGFEQSPFKLTPEFVDVMGGPESELYSEFKYLLLDGLKAARKHMDRIINIVEIMRSSSQLPCFKNGCSGTVRNLRNRFHMNLTEQELERKVEQLIQDSLNSLSTKLYDGYQYITNGIL</sequence>
<dbReference type="PANTHER" id="PTHR10048:SF22">
    <property type="entry name" value="PHOSPHATIDYLINOSITOL 4-KINASE BETA"/>
    <property type="match status" value="1"/>
</dbReference>
<dbReference type="InterPro" id="IPR018936">
    <property type="entry name" value="PI3/4_kinase_CS"/>
</dbReference>
<feature type="compositionally biased region" description="Low complexity" evidence="7">
    <location>
        <begin position="9"/>
        <end position="50"/>
    </location>
</feature>
<feature type="compositionally biased region" description="Low complexity" evidence="7">
    <location>
        <begin position="422"/>
        <end position="433"/>
    </location>
</feature>
<feature type="region of interest" description="Disordered" evidence="7">
    <location>
        <begin position="9"/>
        <end position="73"/>
    </location>
</feature>
<keyword evidence="2" id="KW-0808">Transferase</keyword>
<dbReference type="Pfam" id="PF21245">
    <property type="entry name" value="PI4KB-PIK1_PIK"/>
    <property type="match status" value="1"/>
</dbReference>
<dbReference type="PROSITE" id="PS00916">
    <property type="entry name" value="PI3_4_KINASE_2"/>
    <property type="match status" value="1"/>
</dbReference>
<dbReference type="PROSITE" id="PS50290">
    <property type="entry name" value="PI3_4_KINASE_3"/>
    <property type="match status" value="1"/>
</dbReference>
<dbReference type="Pfam" id="PF00454">
    <property type="entry name" value="PI3_PI4_kinase"/>
    <property type="match status" value="1"/>
</dbReference>
<feature type="compositionally biased region" description="Polar residues" evidence="7">
    <location>
        <begin position="1099"/>
        <end position="1114"/>
    </location>
</feature>
<dbReference type="InterPro" id="IPR015433">
    <property type="entry name" value="PI3/4_kinase"/>
</dbReference>
<dbReference type="EMBL" id="GGFJ01000216">
    <property type="protein sequence ID" value="MBW49357.1"/>
    <property type="molecule type" value="Transcribed_RNA"/>
</dbReference>
<dbReference type="SUPFAM" id="SSF56112">
    <property type="entry name" value="Protein kinase-like (PK-like)"/>
    <property type="match status" value="1"/>
</dbReference>
<feature type="domain" description="PI3K/PI4K catalytic" evidence="8">
    <location>
        <begin position="1539"/>
        <end position="1807"/>
    </location>
</feature>
<evidence type="ECO:0000256" key="7">
    <source>
        <dbReference type="SAM" id="MobiDB-lite"/>
    </source>
</evidence>
<dbReference type="InterPro" id="IPR000403">
    <property type="entry name" value="PI3/4_kinase_cat_dom"/>
</dbReference>
<feature type="compositionally biased region" description="Low complexity" evidence="7">
    <location>
        <begin position="741"/>
        <end position="756"/>
    </location>
</feature>
<dbReference type="GO" id="GO:0005741">
    <property type="term" value="C:mitochondrial outer membrane"/>
    <property type="evidence" value="ECO:0007669"/>
    <property type="project" value="UniProtKB-SubCell"/>
</dbReference>
<dbReference type="GO" id="GO:0030867">
    <property type="term" value="C:rough endoplasmic reticulum membrane"/>
    <property type="evidence" value="ECO:0007669"/>
    <property type="project" value="UniProtKB-SubCell"/>
</dbReference>
<protein>
    <recommendedName>
        <fullName evidence="6">Phosphatidylinositol 4-kinase beta</fullName>
    </recommendedName>
</protein>
<evidence type="ECO:0000256" key="4">
    <source>
        <dbReference type="ARBA" id="ARBA00036767"/>
    </source>
</evidence>
<evidence type="ECO:0000256" key="3">
    <source>
        <dbReference type="ARBA" id="ARBA00022777"/>
    </source>
</evidence>
<organism evidence="9">
    <name type="scientific">Anopheles marajoara</name>
    <dbReference type="NCBI Taxonomy" id="58244"/>
    <lineage>
        <taxon>Eukaryota</taxon>
        <taxon>Metazoa</taxon>
        <taxon>Ecdysozoa</taxon>
        <taxon>Arthropoda</taxon>
        <taxon>Hexapoda</taxon>
        <taxon>Insecta</taxon>
        <taxon>Pterygota</taxon>
        <taxon>Neoptera</taxon>
        <taxon>Endopterygota</taxon>
        <taxon>Diptera</taxon>
        <taxon>Nematocera</taxon>
        <taxon>Culicoidea</taxon>
        <taxon>Culicidae</taxon>
        <taxon>Anophelinae</taxon>
        <taxon>Anopheles</taxon>
    </lineage>
</organism>
<accession>A0A2M4B8J5</accession>
<feature type="region of interest" description="Disordered" evidence="7">
    <location>
        <begin position="421"/>
        <end position="475"/>
    </location>
</feature>
<dbReference type="InterPro" id="IPR049160">
    <property type="entry name" value="PI4KB-PIK1_PIK"/>
</dbReference>
<dbReference type="InterPro" id="IPR036940">
    <property type="entry name" value="PI3/4_kinase_cat_sf"/>
</dbReference>
<name>A0A2M4B8J5_9DIPT</name>
<feature type="region of interest" description="Disordered" evidence="7">
    <location>
        <begin position="177"/>
        <end position="202"/>
    </location>
</feature>
<feature type="compositionally biased region" description="Polar residues" evidence="7">
    <location>
        <begin position="757"/>
        <end position="775"/>
    </location>
</feature>
<feature type="compositionally biased region" description="Polar residues" evidence="7">
    <location>
        <begin position="126"/>
        <end position="148"/>
    </location>
</feature>
<dbReference type="FunFam" id="1.10.1070.11:FF:000004">
    <property type="entry name" value="Phosphatidylinositol 4-kinase, catalytic, beta"/>
    <property type="match status" value="1"/>
</dbReference>
<dbReference type="PANTHER" id="PTHR10048">
    <property type="entry name" value="PHOSPHATIDYLINOSITOL KINASE"/>
    <property type="match status" value="1"/>
</dbReference>